<sequence length="195" mass="21449">MMHFPDAAAWEAWLAANHAGEGVWLVIAKKGAPLTSVTIGQALDVALCYGWIDSQRKGHDEHSYLQRFSRRRRGSPWSRVNVRRVEALTEAGRMRPPGLAEVELARADGRWQAAYAAQSEFAVPADLEAALDPATRAVFEGLDRTARYLLVLPLLKARSPQGREARLAKVLSELRARGRTTSVAERGRAAGQAEP</sequence>
<accession>A0A4V5UYX4</accession>
<name>A0A4V5UYX4_9ACTN</name>
<gene>
    <name evidence="1" type="ORF">FDA94_20765</name>
</gene>
<dbReference type="OrthoDB" id="9796999at2"/>
<dbReference type="Proteomes" id="UP000308705">
    <property type="component" value="Unassembled WGS sequence"/>
</dbReference>
<dbReference type="AlphaFoldDB" id="A0A4V5UYX4"/>
<protein>
    <submittedName>
        <fullName evidence="1">OmdA domain containing protein</fullName>
    </submittedName>
</protein>
<keyword evidence="2" id="KW-1185">Reference proteome</keyword>
<evidence type="ECO:0000313" key="2">
    <source>
        <dbReference type="Proteomes" id="UP000308705"/>
    </source>
</evidence>
<dbReference type="Pfam" id="PF13376">
    <property type="entry name" value="OmdA"/>
    <property type="match status" value="1"/>
</dbReference>
<proteinExistence type="predicted"/>
<organism evidence="1 2">
    <name type="scientific">Herbidospora galbida</name>
    <dbReference type="NCBI Taxonomy" id="2575442"/>
    <lineage>
        <taxon>Bacteria</taxon>
        <taxon>Bacillati</taxon>
        <taxon>Actinomycetota</taxon>
        <taxon>Actinomycetes</taxon>
        <taxon>Streptosporangiales</taxon>
        <taxon>Streptosporangiaceae</taxon>
        <taxon>Herbidospora</taxon>
    </lineage>
</organism>
<evidence type="ECO:0000313" key="1">
    <source>
        <dbReference type="EMBL" id="TKK86543.1"/>
    </source>
</evidence>
<reference evidence="1 2" key="1">
    <citation type="submission" date="2019-04" db="EMBL/GenBank/DDBJ databases">
        <title>Herbidospora sp. NEAU-GS14.nov., a novel actinomycete isolated from soil.</title>
        <authorList>
            <person name="Han L."/>
        </authorList>
    </citation>
    <scope>NUCLEOTIDE SEQUENCE [LARGE SCALE GENOMIC DNA]</scope>
    <source>
        <strain evidence="1 2">NEAU-GS14</strain>
    </source>
</reference>
<dbReference type="RefSeq" id="WP_137248737.1">
    <property type="nucleotide sequence ID" value="NZ_SZQA01000020.1"/>
</dbReference>
<dbReference type="EMBL" id="SZQA01000020">
    <property type="protein sequence ID" value="TKK86543.1"/>
    <property type="molecule type" value="Genomic_DNA"/>
</dbReference>
<comment type="caution">
    <text evidence="1">The sequence shown here is derived from an EMBL/GenBank/DDBJ whole genome shotgun (WGS) entry which is preliminary data.</text>
</comment>